<gene>
    <name evidence="1" type="ORF">PHAMO_80051</name>
</gene>
<protein>
    <submittedName>
        <fullName evidence="1">Uncharacterized protein</fullName>
    </submittedName>
</protein>
<name>H8FY22_MAGML</name>
<comment type="caution">
    <text evidence="1">The sequence shown here is derived from an EMBL/GenBank/DDBJ whole genome shotgun (WGS) entry which is preliminary data.</text>
</comment>
<dbReference type="EMBL" id="CAHP01000060">
    <property type="protein sequence ID" value="CCG43260.1"/>
    <property type="molecule type" value="Genomic_DNA"/>
</dbReference>
<dbReference type="STRING" id="1150626.PHAMO_80051"/>
<sequence>MVEKILDQVDIEKLRSVSEATYVAGDYPWDRWQKIAIELGVSERLSWAGRQLMREWYQHMWPEELRTECGWEDNGVGMVTLAMTNPEFALARWLLLYESDAGRAPDVFWADARQLWRDTVGTPVPGFDEPDMDDDEGPEPSLFAWSYASAGRRRIRTLGVRQERRHRPVFIMPRYLRRLCDGTYRGSNFSPKWVKKIDAAIAKRALRGSSETNVIDLRYSCRYPRISRWFKIRW</sequence>
<accession>H8FY22</accession>
<organism evidence="1 2">
    <name type="scientific">Magnetospirillum molischianum DSM 120</name>
    <dbReference type="NCBI Taxonomy" id="1150626"/>
    <lineage>
        <taxon>Bacteria</taxon>
        <taxon>Pseudomonadati</taxon>
        <taxon>Pseudomonadota</taxon>
        <taxon>Alphaproteobacteria</taxon>
        <taxon>Rhodospirillales</taxon>
        <taxon>Rhodospirillaceae</taxon>
        <taxon>Magnetospirillum</taxon>
    </lineage>
</organism>
<dbReference type="OrthoDB" id="8706626at2"/>
<dbReference type="Proteomes" id="UP000004169">
    <property type="component" value="Unassembled WGS sequence"/>
</dbReference>
<dbReference type="RefSeq" id="WP_002731324.1">
    <property type="nucleotide sequence ID" value="NZ_CAHP01000060.1"/>
</dbReference>
<evidence type="ECO:0000313" key="2">
    <source>
        <dbReference type="Proteomes" id="UP000004169"/>
    </source>
</evidence>
<evidence type="ECO:0000313" key="1">
    <source>
        <dbReference type="EMBL" id="CCG43260.1"/>
    </source>
</evidence>
<keyword evidence="2" id="KW-1185">Reference proteome</keyword>
<dbReference type="eggNOG" id="ENOG5033H45">
    <property type="taxonomic scope" value="Bacteria"/>
</dbReference>
<reference evidence="1 2" key="1">
    <citation type="journal article" date="2012" name="J. Bacteriol.">
        <title>Draft Genome Sequence of the Purple Photosynthetic Bacterium Phaeospirillum molischianum DSM120, a Particularly Versatile Bacterium.</title>
        <authorList>
            <person name="Duquesne K."/>
            <person name="Prima V."/>
            <person name="Ji B."/>
            <person name="Rouy Z."/>
            <person name="Medigue C."/>
            <person name="Talla E."/>
            <person name="Sturgis J.N."/>
        </authorList>
    </citation>
    <scope>NUCLEOTIDE SEQUENCE [LARGE SCALE GENOMIC DNA]</scope>
    <source>
        <strain evidence="2">DSM120</strain>
    </source>
</reference>
<proteinExistence type="predicted"/>
<dbReference type="AlphaFoldDB" id="H8FY22"/>